<evidence type="ECO:0000256" key="2">
    <source>
        <dbReference type="SAM" id="SignalP"/>
    </source>
</evidence>
<dbReference type="Gene3D" id="2.160.20.10">
    <property type="entry name" value="Single-stranded right-handed beta-helix, Pectin lyase-like"/>
    <property type="match status" value="1"/>
</dbReference>
<dbReference type="SMART" id="SM00637">
    <property type="entry name" value="CBD_II"/>
    <property type="match status" value="1"/>
</dbReference>
<gene>
    <name evidence="4" type="ORF">GCM10022255_043940</name>
</gene>
<evidence type="ECO:0000313" key="4">
    <source>
        <dbReference type="EMBL" id="GAA4251410.1"/>
    </source>
</evidence>
<dbReference type="SUPFAM" id="SSF51126">
    <property type="entry name" value="Pectin lyase-like"/>
    <property type="match status" value="1"/>
</dbReference>
<dbReference type="InterPro" id="IPR006311">
    <property type="entry name" value="TAT_signal"/>
</dbReference>
<proteinExistence type="predicted"/>
<protein>
    <recommendedName>
        <fullName evidence="3">CBM2 domain-containing protein</fullName>
    </recommendedName>
</protein>
<evidence type="ECO:0000313" key="5">
    <source>
        <dbReference type="Proteomes" id="UP001500620"/>
    </source>
</evidence>
<dbReference type="EMBL" id="BAABAT010000011">
    <property type="protein sequence ID" value="GAA4251410.1"/>
    <property type="molecule type" value="Genomic_DNA"/>
</dbReference>
<feature type="domain" description="CBM2" evidence="3">
    <location>
        <begin position="703"/>
        <end position="807"/>
    </location>
</feature>
<dbReference type="InterPro" id="IPR011050">
    <property type="entry name" value="Pectin_lyase_fold/virulence"/>
</dbReference>
<evidence type="ECO:0000256" key="1">
    <source>
        <dbReference type="SAM" id="MobiDB-lite"/>
    </source>
</evidence>
<reference evidence="5" key="1">
    <citation type="journal article" date="2019" name="Int. J. Syst. Evol. Microbiol.">
        <title>The Global Catalogue of Microorganisms (GCM) 10K type strain sequencing project: providing services to taxonomists for standard genome sequencing and annotation.</title>
        <authorList>
            <consortium name="The Broad Institute Genomics Platform"/>
            <consortium name="The Broad Institute Genome Sequencing Center for Infectious Disease"/>
            <person name="Wu L."/>
            <person name="Ma J."/>
        </authorList>
    </citation>
    <scope>NUCLEOTIDE SEQUENCE [LARGE SCALE GENOMIC DNA]</scope>
    <source>
        <strain evidence="5">JCM 17441</strain>
    </source>
</reference>
<comment type="caution">
    <text evidence="4">The sequence shown here is derived from an EMBL/GenBank/DDBJ whole genome shotgun (WGS) entry which is preliminary data.</text>
</comment>
<name>A0ABP8DAN7_9ACTN</name>
<dbReference type="InterPro" id="IPR012334">
    <property type="entry name" value="Pectin_lyas_fold"/>
</dbReference>
<dbReference type="Gene3D" id="2.60.40.290">
    <property type="match status" value="1"/>
</dbReference>
<accession>A0ABP8DAN7</accession>
<feature type="signal peptide" evidence="2">
    <location>
        <begin position="1"/>
        <end position="43"/>
    </location>
</feature>
<sequence>MSSRVSRRSLRGVNRRSVALVAAAATIAAGAVVALGHSSSAQAGAGALTGLDTSAGNRRAPIAGLYDWSHAGYRGGADLPGDGQVNPSAACQVTPAELASQYNVHPDDNADDTAGIQAAIDAVKSGCSPSASYTKLSLLSLPAGTLDVTHEIHVDADYLIIRGAGAGTGGTRLVYRPDANTRYDTLTSDGSDWDEDGMTSGQGKGGWLWPGRGLFRVQSRGVHSSYASDYAAAPANRKDIFEGTVNVHWKVGVALRAKPGDTGFAARTGDRTVYLASSGSLSNLTVGGLVNVRAANSVNFYAQQNVVPADGTLLNQHMRQQIFTVTAVDSTNRTVTLDKPLEYDVPVDSTSDGSPAIDGTVYASKVSPLVDPVVGVGFENLSFTQDMPGLSRSDAVHNYGNMAPDAEMHGIVFKWAADSWVRGVHTEMTGSHPIVTEEAYHLQIVDNELDGAWNKGKGGNGYFRGSRVWDSLYAGNTSRNLRHFTFQWSASGNVVIGNDFDSDLNLHGGWERNNLFELNTVTVPFEHRSANCRANCGEEGGGAPDSSTWFPIWWAAGKKAVKWSGSSGPRNVFFDNAMSKQVTAGAAYTPYYPDRHTVYQFGWTGTAWHHLDAGGTPIADWASNEQRDYTGGHGVDASRTDAAQSLFLKTVPTSPSASPTVSPSSSRSPSTSPSASTSASPSRSASTSTSPSRSASASTSASPSAPAGCVRAAFAKTSTWNGGYGAQYTITNNCPTAITTWTVEFDLPAGTTVSSSWSSVRTSNGQHYTFVNASYNGDIAPGAAESFGFNAKGSASPTGCRVNGSAC</sequence>
<keyword evidence="2" id="KW-0732">Signal</keyword>
<dbReference type="InterPro" id="IPR012291">
    <property type="entry name" value="CBM2_carb-bd_dom_sf"/>
</dbReference>
<dbReference type="PROSITE" id="PS51318">
    <property type="entry name" value="TAT"/>
    <property type="match status" value="1"/>
</dbReference>
<feature type="region of interest" description="Disordered" evidence="1">
    <location>
        <begin position="650"/>
        <end position="706"/>
    </location>
</feature>
<dbReference type="SUPFAM" id="SSF49384">
    <property type="entry name" value="Carbohydrate-binding domain"/>
    <property type="match status" value="1"/>
</dbReference>
<dbReference type="Pfam" id="PF00553">
    <property type="entry name" value="CBM_2"/>
    <property type="match status" value="1"/>
</dbReference>
<keyword evidence="5" id="KW-1185">Reference proteome</keyword>
<dbReference type="InterPro" id="IPR008965">
    <property type="entry name" value="CBM2/CBM3_carb-bd_dom_sf"/>
</dbReference>
<dbReference type="InterPro" id="IPR001919">
    <property type="entry name" value="CBD2"/>
</dbReference>
<evidence type="ECO:0000259" key="3">
    <source>
        <dbReference type="PROSITE" id="PS51173"/>
    </source>
</evidence>
<organism evidence="4 5">
    <name type="scientific">Dactylosporangium darangshiense</name>
    <dbReference type="NCBI Taxonomy" id="579108"/>
    <lineage>
        <taxon>Bacteria</taxon>
        <taxon>Bacillati</taxon>
        <taxon>Actinomycetota</taxon>
        <taxon>Actinomycetes</taxon>
        <taxon>Micromonosporales</taxon>
        <taxon>Micromonosporaceae</taxon>
        <taxon>Dactylosporangium</taxon>
    </lineage>
</organism>
<dbReference type="Proteomes" id="UP001500620">
    <property type="component" value="Unassembled WGS sequence"/>
</dbReference>
<feature type="chain" id="PRO_5047438692" description="CBM2 domain-containing protein" evidence="2">
    <location>
        <begin position="44"/>
        <end position="807"/>
    </location>
</feature>
<dbReference type="PROSITE" id="PS51173">
    <property type="entry name" value="CBM2"/>
    <property type="match status" value="1"/>
</dbReference>